<dbReference type="EMBL" id="BBZA01000308">
    <property type="protein sequence ID" value="GAP64693.1"/>
    <property type="molecule type" value="Genomic_DNA"/>
</dbReference>
<name>A0A0M8K9R0_9CHLR</name>
<dbReference type="InterPro" id="IPR003658">
    <property type="entry name" value="Anti-sigma_ant"/>
</dbReference>
<evidence type="ECO:0000256" key="1">
    <source>
        <dbReference type="ARBA" id="ARBA00009013"/>
    </source>
</evidence>
<organism evidence="4 6">
    <name type="scientific">Ardenticatena maritima</name>
    <dbReference type="NCBI Taxonomy" id="872965"/>
    <lineage>
        <taxon>Bacteria</taxon>
        <taxon>Bacillati</taxon>
        <taxon>Chloroflexota</taxon>
        <taxon>Ardenticatenia</taxon>
        <taxon>Ardenticatenales</taxon>
        <taxon>Ardenticatenaceae</taxon>
        <taxon>Ardenticatena</taxon>
    </lineage>
</organism>
<evidence type="ECO:0000259" key="3">
    <source>
        <dbReference type="PROSITE" id="PS50801"/>
    </source>
</evidence>
<dbReference type="PROSITE" id="PS50801">
    <property type="entry name" value="STAS"/>
    <property type="match status" value="1"/>
</dbReference>
<comment type="similarity">
    <text evidence="1 2">Belongs to the anti-sigma-factor antagonist family.</text>
</comment>
<dbReference type="InterPro" id="IPR002645">
    <property type="entry name" value="STAS_dom"/>
</dbReference>
<accession>A0A0M8K9R0</accession>
<comment type="caution">
    <text evidence="4">The sequence shown here is derived from an EMBL/GenBank/DDBJ whole genome shotgun (WGS) entry which is preliminary data.</text>
</comment>
<dbReference type="NCBIfam" id="TIGR00377">
    <property type="entry name" value="ant_ant_sig"/>
    <property type="match status" value="1"/>
</dbReference>
<dbReference type="FunCoup" id="A0A0M8K9R0">
    <property type="interactions" value="207"/>
</dbReference>
<evidence type="ECO:0000313" key="5">
    <source>
        <dbReference type="EMBL" id="KPL89245.1"/>
    </source>
</evidence>
<evidence type="ECO:0000313" key="6">
    <source>
        <dbReference type="Proteomes" id="UP000037784"/>
    </source>
</evidence>
<dbReference type="PANTHER" id="PTHR33495">
    <property type="entry name" value="ANTI-SIGMA FACTOR ANTAGONIST TM_1081-RELATED-RELATED"/>
    <property type="match status" value="1"/>
</dbReference>
<dbReference type="AlphaFoldDB" id="A0A0M8K9R0"/>
<dbReference type="Proteomes" id="UP000050502">
    <property type="component" value="Unassembled WGS sequence"/>
</dbReference>
<dbReference type="Proteomes" id="UP000037784">
    <property type="component" value="Unassembled WGS sequence"/>
</dbReference>
<evidence type="ECO:0000256" key="2">
    <source>
        <dbReference type="RuleBase" id="RU003749"/>
    </source>
</evidence>
<feature type="domain" description="STAS" evidence="3">
    <location>
        <begin position="1"/>
        <end position="110"/>
    </location>
</feature>
<dbReference type="Pfam" id="PF01740">
    <property type="entry name" value="STAS"/>
    <property type="match status" value="1"/>
</dbReference>
<protein>
    <recommendedName>
        <fullName evidence="2">Anti-sigma factor antagonist</fullName>
    </recommendedName>
</protein>
<sequence>MELKPRYEEGKAMLHLAGRFDAYQAPAVAEWLDDTMKAGTHNIIIDLSGVNFIDSTGLATLVQAMKHARQHGGDLVLCRLQQPVRIIFELTRLDKAFRIFETEEEALAYFQPVAE</sequence>
<dbReference type="CDD" id="cd07043">
    <property type="entry name" value="STAS_anti-anti-sigma_factors"/>
    <property type="match status" value="1"/>
</dbReference>
<dbReference type="STRING" id="872965.SE16_01800"/>
<reference evidence="6" key="3">
    <citation type="submission" date="2015-08" db="EMBL/GenBank/DDBJ databases">
        <title>Draft Genome Sequence of a Heterotrophic Facultative Anaerobic Bacterium Ardenticatena maritima Strain 110S.</title>
        <authorList>
            <person name="Kawaichi S."/>
            <person name="Yoshida T."/>
            <person name="Sako Y."/>
            <person name="Nakamura R."/>
        </authorList>
    </citation>
    <scope>NUCLEOTIDE SEQUENCE [LARGE SCALE GENOMIC DNA]</scope>
    <source>
        <strain evidence="6">110S</strain>
    </source>
</reference>
<dbReference type="GO" id="GO:0043856">
    <property type="term" value="F:anti-sigma factor antagonist activity"/>
    <property type="evidence" value="ECO:0007669"/>
    <property type="project" value="InterPro"/>
</dbReference>
<dbReference type="OrthoDB" id="9794628at2"/>
<dbReference type="RefSeq" id="WP_054494434.1">
    <property type="nucleotide sequence ID" value="NZ_BBZA01000308.1"/>
</dbReference>
<dbReference type="EMBL" id="LGKN01000003">
    <property type="protein sequence ID" value="KPL89245.1"/>
    <property type="molecule type" value="Genomic_DNA"/>
</dbReference>
<dbReference type="PANTHER" id="PTHR33495:SF2">
    <property type="entry name" value="ANTI-SIGMA FACTOR ANTAGONIST TM_1081-RELATED"/>
    <property type="match status" value="1"/>
</dbReference>
<evidence type="ECO:0000313" key="4">
    <source>
        <dbReference type="EMBL" id="GAP64693.1"/>
    </source>
</evidence>
<evidence type="ECO:0000313" key="7">
    <source>
        <dbReference type="Proteomes" id="UP000050502"/>
    </source>
</evidence>
<dbReference type="InterPro" id="IPR036513">
    <property type="entry name" value="STAS_dom_sf"/>
</dbReference>
<reference evidence="5 7" key="2">
    <citation type="submission" date="2015-07" db="EMBL/GenBank/DDBJ databases">
        <title>Whole genome sequence of Ardenticatena maritima DSM 23922.</title>
        <authorList>
            <person name="Hemp J."/>
            <person name="Ward L.M."/>
            <person name="Pace L.A."/>
            <person name="Fischer W.W."/>
        </authorList>
    </citation>
    <scope>NUCLEOTIDE SEQUENCE [LARGE SCALE GENOMIC DNA]</scope>
    <source>
        <strain evidence="5 7">110S</strain>
    </source>
</reference>
<dbReference type="Gene3D" id="3.30.750.24">
    <property type="entry name" value="STAS domain"/>
    <property type="match status" value="1"/>
</dbReference>
<reference evidence="4" key="1">
    <citation type="journal article" date="2015" name="Genome Announc.">
        <title>Draft Genome Sequence of a Heterotrophic Facultative Anaerobic Thermophilic Bacterium, Ardenticatena maritima Strain 110ST.</title>
        <authorList>
            <person name="Kawaichi S."/>
            <person name="Yoshida T."/>
            <person name="Sako Y."/>
            <person name="Nakamura R."/>
        </authorList>
    </citation>
    <scope>NUCLEOTIDE SEQUENCE [LARGE SCALE GENOMIC DNA]</scope>
    <source>
        <strain evidence="4">110S</strain>
    </source>
</reference>
<dbReference type="SUPFAM" id="SSF52091">
    <property type="entry name" value="SpoIIaa-like"/>
    <property type="match status" value="1"/>
</dbReference>
<proteinExistence type="inferred from homology"/>
<keyword evidence="6" id="KW-1185">Reference proteome</keyword>
<gene>
    <name evidence="4" type="primary">rsbV</name>
    <name evidence="4" type="ORF">ARMA_3116</name>
    <name evidence="5" type="ORF">SE16_01800</name>
</gene>